<protein>
    <recommendedName>
        <fullName evidence="3">UDP-glucose 4-epimerase</fullName>
    </recommendedName>
    <alternativeName>
        <fullName evidence="5">Galactowaldenase</fullName>
    </alternativeName>
    <alternativeName>
        <fullName evidence="4">UDP-galactose 4-epimerase</fullName>
    </alternativeName>
</protein>
<dbReference type="GO" id="GO:0033499">
    <property type="term" value="P:galactose catabolic process via UDP-galactose, Leloir pathway"/>
    <property type="evidence" value="ECO:0007669"/>
    <property type="project" value="TreeGrafter"/>
</dbReference>
<organism evidence="7 8">
    <name type="scientific">Azospirillum cavernae</name>
    <dbReference type="NCBI Taxonomy" id="2320860"/>
    <lineage>
        <taxon>Bacteria</taxon>
        <taxon>Pseudomonadati</taxon>
        <taxon>Pseudomonadota</taxon>
        <taxon>Alphaproteobacteria</taxon>
        <taxon>Rhodospirillales</taxon>
        <taxon>Azospirillaceae</taxon>
        <taxon>Azospirillum</taxon>
    </lineage>
</organism>
<dbReference type="SUPFAM" id="SSF51735">
    <property type="entry name" value="NAD(P)-binding Rossmann-fold domains"/>
    <property type="match status" value="1"/>
</dbReference>
<proteinExistence type="inferred from homology"/>
<dbReference type="PANTHER" id="PTHR43725">
    <property type="entry name" value="UDP-GLUCOSE 4-EPIMERASE"/>
    <property type="match status" value="1"/>
</dbReference>
<evidence type="ECO:0000256" key="3">
    <source>
        <dbReference type="ARBA" id="ARBA00018569"/>
    </source>
</evidence>
<evidence type="ECO:0000256" key="4">
    <source>
        <dbReference type="ARBA" id="ARBA00031367"/>
    </source>
</evidence>
<accession>A0A418VLF2</accession>
<dbReference type="Proteomes" id="UP000283458">
    <property type="component" value="Unassembled WGS sequence"/>
</dbReference>
<gene>
    <name evidence="7" type="ORF">D3877_28795</name>
</gene>
<evidence type="ECO:0000256" key="1">
    <source>
        <dbReference type="ARBA" id="ARBA00004947"/>
    </source>
</evidence>
<comment type="pathway">
    <text evidence="1">Carbohydrate metabolism; galactose metabolism.</text>
</comment>
<reference evidence="7 8" key="1">
    <citation type="submission" date="2018-09" db="EMBL/GenBank/DDBJ databases">
        <authorList>
            <person name="Zhu H."/>
        </authorList>
    </citation>
    <scope>NUCLEOTIDE SEQUENCE [LARGE SCALE GENOMIC DNA]</scope>
    <source>
        <strain evidence="7 8">K2W22B-5</strain>
    </source>
</reference>
<evidence type="ECO:0000259" key="6">
    <source>
        <dbReference type="Pfam" id="PF01370"/>
    </source>
</evidence>
<evidence type="ECO:0000256" key="5">
    <source>
        <dbReference type="ARBA" id="ARBA00033067"/>
    </source>
</evidence>
<evidence type="ECO:0000313" key="7">
    <source>
        <dbReference type="EMBL" id="RJF76879.1"/>
    </source>
</evidence>
<dbReference type="AlphaFoldDB" id="A0A418VLF2"/>
<feature type="domain" description="NAD-dependent epimerase/dehydratase" evidence="6">
    <location>
        <begin position="11"/>
        <end position="225"/>
    </location>
</feature>
<dbReference type="Pfam" id="PF01370">
    <property type="entry name" value="Epimerase"/>
    <property type="match status" value="1"/>
</dbReference>
<dbReference type="EMBL" id="QYUL01000006">
    <property type="protein sequence ID" value="RJF76879.1"/>
    <property type="molecule type" value="Genomic_DNA"/>
</dbReference>
<dbReference type="PANTHER" id="PTHR43725:SF53">
    <property type="entry name" value="UDP-ARABINOSE 4-EPIMERASE 1"/>
    <property type="match status" value="1"/>
</dbReference>
<comment type="caution">
    <text evidence="7">The sequence shown here is derived from an EMBL/GenBank/DDBJ whole genome shotgun (WGS) entry which is preliminary data.</text>
</comment>
<comment type="similarity">
    <text evidence="2">Belongs to the NAD(P)-dependent epimerase/dehydratase family.</text>
</comment>
<evidence type="ECO:0000256" key="2">
    <source>
        <dbReference type="ARBA" id="ARBA00007637"/>
    </source>
</evidence>
<name>A0A418VLF2_9PROT</name>
<keyword evidence="8" id="KW-1185">Reference proteome</keyword>
<dbReference type="InterPro" id="IPR036291">
    <property type="entry name" value="NAD(P)-bd_dom_sf"/>
</dbReference>
<dbReference type="InterPro" id="IPR001509">
    <property type="entry name" value="Epimerase_deHydtase"/>
</dbReference>
<sequence length="313" mass="32985">MAKKAARTMHVLVTGAGGLCGRHAMAGLLAAGHRVTAVVGRSAAGPAWSSMPESGMLDLLHGDLAGDLGLPRSFDAVVHTAARLPDPGVSTATLTHDNVLATRRLLAAAKTAGARRFVYFSSLSVYGRIVSDVVDERTAIDAPEPYGASKQIGEELVRACAGCFPSLALRLPGIIGPRSTRNWLSRVMEAACAGKEVMVFNPDTPFNNAVHVDDLTRFVVRLLGMEWDGADAVTLGADSMTTVLDAARRVVDGVGGDSKIVTREAPGAPRFTVSSRRAKALYGYAPMEIGPMLEQFVAENAADVCRDIGKRTS</sequence>
<evidence type="ECO:0000313" key="8">
    <source>
        <dbReference type="Proteomes" id="UP000283458"/>
    </source>
</evidence>
<dbReference type="Gene3D" id="3.40.50.720">
    <property type="entry name" value="NAD(P)-binding Rossmann-like Domain"/>
    <property type="match status" value="1"/>
</dbReference>
<dbReference type="RefSeq" id="WP_119834229.1">
    <property type="nucleotide sequence ID" value="NZ_QYUL01000006.1"/>
</dbReference>
<dbReference type="CDD" id="cd08946">
    <property type="entry name" value="SDR_e"/>
    <property type="match status" value="1"/>
</dbReference>